<feature type="compositionally biased region" description="Basic and acidic residues" evidence="1">
    <location>
        <begin position="346"/>
        <end position="367"/>
    </location>
</feature>
<name>A0A8J2X3G0_9STRA</name>
<protein>
    <submittedName>
        <fullName evidence="2">Uncharacterized protein</fullName>
    </submittedName>
</protein>
<organism evidence="2 3">
    <name type="scientific">Pelagomonas calceolata</name>
    <dbReference type="NCBI Taxonomy" id="35677"/>
    <lineage>
        <taxon>Eukaryota</taxon>
        <taxon>Sar</taxon>
        <taxon>Stramenopiles</taxon>
        <taxon>Ochrophyta</taxon>
        <taxon>Pelagophyceae</taxon>
        <taxon>Pelagomonadales</taxon>
        <taxon>Pelagomonadaceae</taxon>
        <taxon>Pelagomonas</taxon>
    </lineage>
</organism>
<feature type="compositionally biased region" description="Basic and acidic residues" evidence="1">
    <location>
        <begin position="540"/>
        <end position="551"/>
    </location>
</feature>
<comment type="caution">
    <text evidence="2">The sequence shown here is derived from an EMBL/GenBank/DDBJ whole genome shotgun (WGS) entry which is preliminary data.</text>
</comment>
<reference evidence="2" key="1">
    <citation type="submission" date="2021-11" db="EMBL/GenBank/DDBJ databases">
        <authorList>
            <consortium name="Genoscope - CEA"/>
            <person name="William W."/>
        </authorList>
    </citation>
    <scope>NUCLEOTIDE SEQUENCE</scope>
</reference>
<feature type="region of interest" description="Disordered" evidence="1">
    <location>
        <begin position="46"/>
        <end position="77"/>
    </location>
</feature>
<feature type="compositionally biased region" description="Low complexity" evidence="1">
    <location>
        <begin position="648"/>
        <end position="669"/>
    </location>
</feature>
<proteinExistence type="predicted"/>
<accession>A0A8J2X3G0</accession>
<sequence>MATAGPSVRLATAPPLKNLPAAFDVIERHGVVRPAVSEAQLQSFAQTLSTECEDQTPEPPSATRAAPAAPDEREEDTNYPLMAALFRDDQKRRAKARSARDEWNKAVEARRREWERWLRDVYASGPCVRSDAFAAFLLRETAADATKSAIVAARKRRLLAEADALTAQKTRDELERKLRAREAEVAGATGGLEVKASRCEQALSALIARRDALASFAKARDAAASSRSEAQASQEATRERLRGELEAAEAAELIAAQELRKSVEAEAADAAASNAQQAMRERVADQRAAEDRVADDRLRFLQETARRRKRAVAARHADARAATDEAGIADAALRSLEEEVLPHDRRGVERAVEQRKAAERALADHRRAAAASLHGLEAESDWRRDESEAVSALGPLLAAPNPFGDDGDTPPPPPSEHDALASKARQAVAEVDDLLAAARLETKDVSGRLEAALRAASQEEAALRRVLDSSLTRRDGLRRAARDARREATGCIAAHEAAFADSAVAAAEEADARAARAAAAAALADADAAAEAKPPRFRRRESMGDESAHQRREETCERLRDALAASGAGGSVEGVLVDDEAPEAASAVARAELGRVEAVIVVHSRERDDLRGEVAKLQQAWEAESAGLRASLRGAEAQVKSHADDARAAAATHDALLGSGSSGSVSSPP</sequence>
<feature type="region of interest" description="Disordered" evidence="1">
    <location>
        <begin position="531"/>
        <end position="551"/>
    </location>
</feature>
<dbReference type="Proteomes" id="UP000789595">
    <property type="component" value="Unassembled WGS sequence"/>
</dbReference>
<keyword evidence="3" id="KW-1185">Reference proteome</keyword>
<feature type="compositionally biased region" description="Basic and acidic residues" evidence="1">
    <location>
        <begin position="376"/>
        <end position="387"/>
    </location>
</feature>
<evidence type="ECO:0000256" key="1">
    <source>
        <dbReference type="SAM" id="MobiDB-lite"/>
    </source>
</evidence>
<feature type="region of interest" description="Disordered" evidence="1">
    <location>
        <begin position="643"/>
        <end position="669"/>
    </location>
</feature>
<gene>
    <name evidence="2" type="ORF">PECAL_5P19740</name>
</gene>
<evidence type="ECO:0000313" key="2">
    <source>
        <dbReference type="EMBL" id="CAH0377422.1"/>
    </source>
</evidence>
<dbReference type="EMBL" id="CAKKNE010000005">
    <property type="protein sequence ID" value="CAH0377422.1"/>
    <property type="molecule type" value="Genomic_DNA"/>
</dbReference>
<feature type="region of interest" description="Disordered" evidence="1">
    <location>
        <begin position="346"/>
        <end position="424"/>
    </location>
</feature>
<evidence type="ECO:0000313" key="3">
    <source>
        <dbReference type="Proteomes" id="UP000789595"/>
    </source>
</evidence>
<dbReference type="AlphaFoldDB" id="A0A8J2X3G0"/>